<feature type="transmembrane region" description="Helical" evidence="1">
    <location>
        <begin position="37"/>
        <end position="61"/>
    </location>
</feature>
<dbReference type="Proteomes" id="UP001283361">
    <property type="component" value="Unassembled WGS sequence"/>
</dbReference>
<protein>
    <recommendedName>
        <fullName evidence="4">G-protein coupled receptors family 1 profile domain-containing protein</fullName>
    </recommendedName>
</protein>
<keyword evidence="1" id="KW-1133">Transmembrane helix</keyword>
<evidence type="ECO:0008006" key="4">
    <source>
        <dbReference type="Google" id="ProtNLM"/>
    </source>
</evidence>
<evidence type="ECO:0000313" key="2">
    <source>
        <dbReference type="EMBL" id="KAK3786061.1"/>
    </source>
</evidence>
<keyword evidence="3" id="KW-1185">Reference proteome</keyword>
<proteinExistence type="predicted"/>
<dbReference type="Gene3D" id="1.20.1070.10">
    <property type="entry name" value="Rhodopsin 7-helix transmembrane proteins"/>
    <property type="match status" value="1"/>
</dbReference>
<organism evidence="2 3">
    <name type="scientific">Elysia crispata</name>
    <name type="common">lettuce slug</name>
    <dbReference type="NCBI Taxonomy" id="231223"/>
    <lineage>
        <taxon>Eukaryota</taxon>
        <taxon>Metazoa</taxon>
        <taxon>Spiralia</taxon>
        <taxon>Lophotrochozoa</taxon>
        <taxon>Mollusca</taxon>
        <taxon>Gastropoda</taxon>
        <taxon>Heterobranchia</taxon>
        <taxon>Euthyneura</taxon>
        <taxon>Panpulmonata</taxon>
        <taxon>Sacoglossa</taxon>
        <taxon>Placobranchoidea</taxon>
        <taxon>Plakobranchidae</taxon>
        <taxon>Elysia</taxon>
    </lineage>
</organism>
<gene>
    <name evidence="2" type="ORF">RRG08_058124</name>
</gene>
<evidence type="ECO:0000256" key="1">
    <source>
        <dbReference type="SAM" id="Phobius"/>
    </source>
</evidence>
<accession>A0AAE1DWX0</accession>
<reference evidence="2" key="1">
    <citation type="journal article" date="2023" name="G3 (Bethesda)">
        <title>A reference genome for the long-term kleptoplast-retaining sea slug Elysia crispata morphotype clarki.</title>
        <authorList>
            <person name="Eastman K.E."/>
            <person name="Pendleton A.L."/>
            <person name="Shaikh M.A."/>
            <person name="Suttiyut T."/>
            <person name="Ogas R."/>
            <person name="Tomko P."/>
            <person name="Gavelis G."/>
            <person name="Widhalm J.R."/>
            <person name="Wisecaver J.H."/>
        </authorList>
    </citation>
    <scope>NUCLEOTIDE SEQUENCE</scope>
    <source>
        <strain evidence="2">ECLA1</strain>
    </source>
</reference>
<name>A0AAE1DWX0_9GAST</name>
<comment type="caution">
    <text evidence="2">The sequence shown here is derived from an EMBL/GenBank/DDBJ whole genome shotgun (WGS) entry which is preliminary data.</text>
</comment>
<keyword evidence="1" id="KW-0472">Membrane</keyword>
<evidence type="ECO:0000313" key="3">
    <source>
        <dbReference type="Proteomes" id="UP001283361"/>
    </source>
</evidence>
<sequence>MFLSVASAFPVSSVPFPVSYLSGLYYNFKYSDLELAQTILCKLIYIIIPGGLIMIFTSLTAGHLRINVRRRETIATQSEQNSRRSVTMETQLTRMMFVTVICFAL</sequence>
<keyword evidence="1" id="KW-0812">Transmembrane</keyword>
<dbReference type="EMBL" id="JAWDGP010002020">
    <property type="protein sequence ID" value="KAK3786061.1"/>
    <property type="molecule type" value="Genomic_DNA"/>
</dbReference>
<dbReference type="AlphaFoldDB" id="A0AAE1DWX0"/>